<evidence type="ECO:0000313" key="2">
    <source>
        <dbReference type="Proteomes" id="UP001054945"/>
    </source>
</evidence>
<sequence length="110" mass="12194">MMEETGYLEPQVYCSTRDIELAKRKISDSSERSINAASHGDFGFIVGVSKKSATRQGRLTCKWGKRFHFPSTRDYIERGKKEPPCERSDCQDDVGNGISGAAGLLLGAKY</sequence>
<comment type="caution">
    <text evidence="1">The sequence shown here is derived from an EMBL/GenBank/DDBJ whole genome shotgun (WGS) entry which is preliminary data.</text>
</comment>
<name>A0AAV4MN86_CAEEX</name>
<reference evidence="1 2" key="1">
    <citation type="submission" date="2021-06" db="EMBL/GenBank/DDBJ databases">
        <title>Caerostris extrusa draft genome.</title>
        <authorList>
            <person name="Kono N."/>
            <person name="Arakawa K."/>
        </authorList>
    </citation>
    <scope>NUCLEOTIDE SEQUENCE [LARGE SCALE GENOMIC DNA]</scope>
</reference>
<protein>
    <submittedName>
        <fullName evidence="1">Uncharacterized protein</fullName>
    </submittedName>
</protein>
<gene>
    <name evidence="1" type="ORF">CEXT_560441</name>
</gene>
<evidence type="ECO:0000313" key="1">
    <source>
        <dbReference type="EMBL" id="GIX72254.1"/>
    </source>
</evidence>
<keyword evidence="2" id="KW-1185">Reference proteome</keyword>
<dbReference type="EMBL" id="BPLR01019829">
    <property type="protein sequence ID" value="GIX72254.1"/>
    <property type="molecule type" value="Genomic_DNA"/>
</dbReference>
<accession>A0AAV4MN86</accession>
<dbReference type="AlphaFoldDB" id="A0AAV4MN86"/>
<organism evidence="1 2">
    <name type="scientific">Caerostris extrusa</name>
    <name type="common">Bark spider</name>
    <name type="synonym">Caerostris bankana</name>
    <dbReference type="NCBI Taxonomy" id="172846"/>
    <lineage>
        <taxon>Eukaryota</taxon>
        <taxon>Metazoa</taxon>
        <taxon>Ecdysozoa</taxon>
        <taxon>Arthropoda</taxon>
        <taxon>Chelicerata</taxon>
        <taxon>Arachnida</taxon>
        <taxon>Araneae</taxon>
        <taxon>Araneomorphae</taxon>
        <taxon>Entelegynae</taxon>
        <taxon>Araneoidea</taxon>
        <taxon>Araneidae</taxon>
        <taxon>Caerostris</taxon>
    </lineage>
</organism>
<proteinExistence type="predicted"/>
<dbReference type="Proteomes" id="UP001054945">
    <property type="component" value="Unassembled WGS sequence"/>
</dbReference>